<reference evidence="2 3" key="1">
    <citation type="journal article" date="2015" name="Proc. Natl. Acad. Sci. U.S.A.">
        <title>The resurrection genome of Boea hygrometrica: A blueprint for survival of dehydration.</title>
        <authorList>
            <person name="Xiao L."/>
            <person name="Yang G."/>
            <person name="Zhang L."/>
            <person name="Yang X."/>
            <person name="Zhao S."/>
            <person name="Ji Z."/>
            <person name="Zhou Q."/>
            <person name="Hu M."/>
            <person name="Wang Y."/>
            <person name="Chen M."/>
            <person name="Xu Y."/>
            <person name="Jin H."/>
            <person name="Xiao X."/>
            <person name="Hu G."/>
            <person name="Bao F."/>
            <person name="Hu Y."/>
            <person name="Wan P."/>
            <person name="Li L."/>
            <person name="Deng X."/>
            <person name="Kuang T."/>
            <person name="Xiang C."/>
            <person name="Zhu J.K."/>
            <person name="Oliver M.J."/>
            <person name="He Y."/>
        </authorList>
    </citation>
    <scope>NUCLEOTIDE SEQUENCE [LARGE SCALE GENOMIC DNA]</scope>
    <source>
        <strain evidence="3">cv. XS01</strain>
    </source>
</reference>
<sequence length="403" mass="44381">MKSRKQVSLLGTRSPIKRSWTRIISAIMTPKRPEPNPRRNQTSRHDIAGVSPERRPAGGGSTIEIARRKATHAPATCAGQSRAIMRYRVAHGPRPVRWTAAPPSSTSRDVWRAAVRGTAPSSAQPMIASSATEQRAARDQRRNACTSGARPARPRRTAEARDKLRDASSSEDQPCASENLGSDTTVGIRIAPPGEAAEEQKNRCRETINTVKLQAMTYIGRLEFATLLATCAWLQPELRERRLFTSRSSCNSGWSQAQVASKVTPRETPYEWFILCCYLIVLNVSRPNFFLPLPRRETGSGSATVPQHIGLLMLDLRLHGTTQDSTNLVYSAAPFSFSSLSAPPPPRAAASFRRTCSGHHEEEIPFVSNSSTLLVQTDEGAVFPVVDRIRRSTVAYLEVPFSL</sequence>
<dbReference type="AlphaFoldDB" id="A0A2Z7CWR8"/>
<name>A0A2Z7CWR8_9LAMI</name>
<accession>A0A2Z7CWR8</accession>
<dbReference type="EMBL" id="KQ992335">
    <property type="protein sequence ID" value="KZV50775.1"/>
    <property type="molecule type" value="Genomic_DNA"/>
</dbReference>
<proteinExistence type="predicted"/>
<feature type="compositionally biased region" description="Basic and acidic residues" evidence="1">
    <location>
        <begin position="31"/>
        <end position="56"/>
    </location>
</feature>
<protein>
    <submittedName>
        <fullName evidence="2">F-box/LRR-repeat protein</fullName>
    </submittedName>
</protein>
<feature type="compositionally biased region" description="Basic and acidic residues" evidence="1">
    <location>
        <begin position="156"/>
        <end position="168"/>
    </location>
</feature>
<evidence type="ECO:0000313" key="3">
    <source>
        <dbReference type="Proteomes" id="UP000250235"/>
    </source>
</evidence>
<organism evidence="2 3">
    <name type="scientific">Dorcoceras hygrometricum</name>
    <dbReference type="NCBI Taxonomy" id="472368"/>
    <lineage>
        <taxon>Eukaryota</taxon>
        <taxon>Viridiplantae</taxon>
        <taxon>Streptophyta</taxon>
        <taxon>Embryophyta</taxon>
        <taxon>Tracheophyta</taxon>
        <taxon>Spermatophyta</taxon>
        <taxon>Magnoliopsida</taxon>
        <taxon>eudicotyledons</taxon>
        <taxon>Gunneridae</taxon>
        <taxon>Pentapetalae</taxon>
        <taxon>asterids</taxon>
        <taxon>lamiids</taxon>
        <taxon>Lamiales</taxon>
        <taxon>Gesneriaceae</taxon>
        <taxon>Didymocarpoideae</taxon>
        <taxon>Trichosporeae</taxon>
        <taxon>Loxocarpinae</taxon>
        <taxon>Dorcoceras</taxon>
    </lineage>
</organism>
<keyword evidence="3" id="KW-1185">Reference proteome</keyword>
<gene>
    <name evidence="2" type="ORF">F511_12019</name>
</gene>
<feature type="compositionally biased region" description="Polar residues" evidence="1">
    <location>
        <begin position="119"/>
        <end position="133"/>
    </location>
</feature>
<evidence type="ECO:0000256" key="1">
    <source>
        <dbReference type="SAM" id="MobiDB-lite"/>
    </source>
</evidence>
<feature type="region of interest" description="Disordered" evidence="1">
    <location>
        <begin position="26"/>
        <end position="60"/>
    </location>
</feature>
<dbReference type="Proteomes" id="UP000250235">
    <property type="component" value="Unassembled WGS sequence"/>
</dbReference>
<feature type="region of interest" description="Disordered" evidence="1">
    <location>
        <begin position="116"/>
        <end position="188"/>
    </location>
</feature>
<evidence type="ECO:0000313" key="2">
    <source>
        <dbReference type="EMBL" id="KZV50775.1"/>
    </source>
</evidence>